<dbReference type="GO" id="GO:0006631">
    <property type="term" value="P:fatty acid metabolic process"/>
    <property type="evidence" value="ECO:0007669"/>
    <property type="project" value="TreeGrafter"/>
</dbReference>
<feature type="active site" description="Charge relay system" evidence="2">
    <location>
        <position position="327"/>
    </location>
</feature>
<dbReference type="Gene3D" id="3.40.50.1820">
    <property type="entry name" value="alpha/beta hydrolase"/>
    <property type="match status" value="1"/>
</dbReference>
<dbReference type="AlphaFoldDB" id="A0A9P1I7Y9"/>
<evidence type="ECO:0000256" key="2">
    <source>
        <dbReference type="PIRSR" id="PIRSR016521-1"/>
    </source>
</evidence>
<dbReference type="EMBL" id="CANHGI010000001">
    <property type="protein sequence ID" value="CAI5439858.1"/>
    <property type="molecule type" value="Genomic_DNA"/>
</dbReference>
<dbReference type="InterPro" id="IPR014940">
    <property type="entry name" value="BAAT_C"/>
</dbReference>
<proteinExistence type="inferred from homology"/>
<keyword evidence="6" id="KW-1185">Reference proteome</keyword>
<evidence type="ECO:0008006" key="7">
    <source>
        <dbReference type="Google" id="ProtNLM"/>
    </source>
</evidence>
<feature type="active site" description="Charge relay system" evidence="2">
    <location>
        <position position="357"/>
    </location>
</feature>
<gene>
    <name evidence="5" type="ORF">CAMP_LOCUS2495</name>
</gene>
<organism evidence="5 6">
    <name type="scientific">Caenorhabditis angaria</name>
    <dbReference type="NCBI Taxonomy" id="860376"/>
    <lineage>
        <taxon>Eukaryota</taxon>
        <taxon>Metazoa</taxon>
        <taxon>Ecdysozoa</taxon>
        <taxon>Nematoda</taxon>
        <taxon>Chromadorea</taxon>
        <taxon>Rhabditida</taxon>
        <taxon>Rhabditina</taxon>
        <taxon>Rhabditomorpha</taxon>
        <taxon>Rhabditoidea</taxon>
        <taxon>Rhabditidae</taxon>
        <taxon>Peloderinae</taxon>
        <taxon>Caenorhabditis</taxon>
    </lineage>
</organism>
<dbReference type="FunFam" id="3.40.50.1820:FF:000024">
    <property type="entry name" value="acyl-coenzyme A thioesterase 4"/>
    <property type="match status" value="1"/>
</dbReference>
<dbReference type="PANTHER" id="PTHR10824">
    <property type="entry name" value="ACYL-COENZYME A THIOESTERASE-RELATED"/>
    <property type="match status" value="1"/>
</dbReference>
<sequence>MSIIVDKPDTMQNEPIEIGAHKLKPNEVYTFKLTLSHNYGTHRSSATFRSDDSGVINLAYMSPLRGSYQGIDAMGLFLSIAPCEDFAFGGYLRCTPPIPFYYLLQLLDASENIIDQTYIKKHWCHPNLERTELETKDFGFCGTLFRPPGKGPFPCIMDLSGTGGGIHEHKGAMLASEGFVVLCCAFFQYKDLPFKMEDADLNYFNAPIDFLLSRDYTSDILGIQGVSFGATIVDLLATRHGDRVKAVVSINGPCVVSDYVHMKENGKTMPHLSHGQVSLETMRFRNGILLTDKNFQYLTKELTDETEIPWGRIPTDVKMRVIGSVDDTCSPSVHTTLYRQKRLKETGHDVELVNGGHIMEPPYFPHHELVYAKFQGFYCGYGGEIVLHAKSQEKTWANTIAFFKRALGAPAEIPDWKRLKIVVPPKKENEAKL</sequence>
<evidence type="ECO:0000259" key="4">
    <source>
        <dbReference type="Pfam" id="PF08840"/>
    </source>
</evidence>
<dbReference type="PIRSF" id="PIRSF016521">
    <property type="entry name" value="Acyl-CoA_hydro"/>
    <property type="match status" value="1"/>
</dbReference>
<evidence type="ECO:0000313" key="5">
    <source>
        <dbReference type="EMBL" id="CAI5439858.1"/>
    </source>
</evidence>
<dbReference type="Gene3D" id="2.60.40.2240">
    <property type="entry name" value="Acyl-CoA thioester hydrolase/BAAT N-terminal domain"/>
    <property type="match status" value="1"/>
</dbReference>
<name>A0A9P1I7Y9_9PELO</name>
<comment type="similarity">
    <text evidence="1">Belongs to the C/M/P thioester hydrolase family.</text>
</comment>
<dbReference type="Proteomes" id="UP001152747">
    <property type="component" value="Unassembled WGS sequence"/>
</dbReference>
<dbReference type="InterPro" id="IPR042490">
    <property type="entry name" value="Thio_Ohase/BAAT_N"/>
</dbReference>
<dbReference type="GO" id="GO:0006637">
    <property type="term" value="P:acyl-CoA metabolic process"/>
    <property type="evidence" value="ECO:0007669"/>
    <property type="project" value="InterPro"/>
</dbReference>
<dbReference type="Pfam" id="PF04775">
    <property type="entry name" value="Bile_Hydr_Trans"/>
    <property type="match status" value="1"/>
</dbReference>
<feature type="domain" description="BAAT/Acyl-CoA thioester hydrolase C-terminal" evidence="4">
    <location>
        <begin position="200"/>
        <end position="408"/>
    </location>
</feature>
<dbReference type="FunFam" id="2.60.40.2240:FF:000003">
    <property type="entry name" value="Protein CBG04103"/>
    <property type="match status" value="1"/>
</dbReference>
<dbReference type="SUPFAM" id="SSF53474">
    <property type="entry name" value="alpha/beta-Hydrolases"/>
    <property type="match status" value="1"/>
</dbReference>
<evidence type="ECO:0000259" key="3">
    <source>
        <dbReference type="Pfam" id="PF04775"/>
    </source>
</evidence>
<protein>
    <recommendedName>
        <fullName evidence="7">BAAT/Acyl-CoA thioester hydrolase C-terminal domain-containing protein</fullName>
    </recommendedName>
</protein>
<evidence type="ECO:0000256" key="1">
    <source>
        <dbReference type="ARBA" id="ARBA00006538"/>
    </source>
</evidence>
<comment type="caution">
    <text evidence="5">The sequence shown here is derived from an EMBL/GenBank/DDBJ whole genome shotgun (WGS) entry which is preliminary data.</text>
</comment>
<dbReference type="InterPro" id="IPR029058">
    <property type="entry name" value="AB_hydrolase_fold"/>
</dbReference>
<reference evidence="5" key="1">
    <citation type="submission" date="2022-11" db="EMBL/GenBank/DDBJ databases">
        <authorList>
            <person name="Kikuchi T."/>
        </authorList>
    </citation>
    <scope>NUCLEOTIDE SEQUENCE</scope>
    <source>
        <strain evidence="5">PS1010</strain>
    </source>
</reference>
<feature type="active site" description="Charge relay system" evidence="2">
    <location>
        <position position="227"/>
    </location>
</feature>
<dbReference type="PANTHER" id="PTHR10824:SF10">
    <property type="entry name" value="BAAT_ACYL-COA THIOESTER HYDROLASE PROTEIN"/>
    <property type="match status" value="1"/>
</dbReference>
<dbReference type="OrthoDB" id="6347013at2759"/>
<accession>A0A9P1I7Y9</accession>
<dbReference type="InterPro" id="IPR016662">
    <property type="entry name" value="Acyl-CoA_thioEstase_long-chain"/>
</dbReference>
<dbReference type="InterPro" id="IPR006862">
    <property type="entry name" value="Thio_Ohase/aa_AcTrfase"/>
</dbReference>
<evidence type="ECO:0000313" key="6">
    <source>
        <dbReference type="Proteomes" id="UP001152747"/>
    </source>
</evidence>
<feature type="domain" description="Acyl-CoA thioester hydrolase/bile acid-CoA amino acid N-acetyltransferase" evidence="3">
    <location>
        <begin position="13"/>
        <end position="134"/>
    </location>
</feature>
<dbReference type="Pfam" id="PF08840">
    <property type="entry name" value="BAAT_C"/>
    <property type="match status" value="1"/>
</dbReference>
<dbReference type="GO" id="GO:0047617">
    <property type="term" value="F:fatty acyl-CoA hydrolase activity"/>
    <property type="evidence" value="ECO:0007669"/>
    <property type="project" value="TreeGrafter"/>
</dbReference>